<feature type="domain" description="Lipase" evidence="6">
    <location>
        <begin position="144"/>
        <end position="399"/>
    </location>
</feature>
<dbReference type="GO" id="GO:0017171">
    <property type="term" value="F:serine hydrolase activity"/>
    <property type="evidence" value="ECO:0007669"/>
    <property type="project" value="TreeGrafter"/>
</dbReference>
<keyword evidence="3" id="KW-0964">Secreted</keyword>
<reference evidence="7" key="1">
    <citation type="submission" date="2022-07" db="EMBL/GenBank/DDBJ databases">
        <authorList>
            <person name="Trinca V."/>
            <person name="Uliana J.V.C."/>
            <person name="Torres T.T."/>
            <person name="Ward R.J."/>
            <person name="Monesi N."/>
        </authorList>
    </citation>
    <scope>NUCLEOTIDE SEQUENCE</scope>
    <source>
        <strain evidence="7">HSMRA1968</strain>
        <tissue evidence="7">Whole embryos</tissue>
    </source>
</reference>
<gene>
    <name evidence="7" type="primary">Yp3</name>
    <name evidence="7" type="ORF">Bhyg_10211</name>
</gene>
<evidence type="ECO:0000256" key="3">
    <source>
        <dbReference type="ARBA" id="ARBA00022525"/>
    </source>
</evidence>
<proteinExistence type="inferred from homology"/>
<keyword evidence="8" id="KW-1185">Reference proteome</keyword>
<dbReference type="GO" id="GO:0016298">
    <property type="term" value="F:lipase activity"/>
    <property type="evidence" value="ECO:0007669"/>
    <property type="project" value="InterPro"/>
</dbReference>
<comment type="similarity">
    <text evidence="2 5">Belongs to the AB hydrolase superfamily. Lipase family.</text>
</comment>
<sequence length="413" mass="45846">SICSLTVVKSEETVPRILENVERSPRPNTDLYEIRMSLSSAWLDSVDAWFMKTIEAGKNALIQLGRTGVNVMGHIVNFIPTPAAVFRAAKDVFLALPQSVIVYAIDAYCSVASHVHAFQPFPLHKEKMHIEFVAGDLTTKVAMDRSETICEHPKFNKDRETVLVVTGWLSNINRTNDALEGLHNAYKTRDVNFMFFDTAQYLDTLYVWSAFNTKAAGQLLGESLVNLTKCVDPEKLHLIGHSLGAHISGYAARTFNCLTEKLVSHVTGLDPAHPCFREGEEINGLRRGDAAFVDIIHSNCGVLGRRSPLGDVDFYPNGRHPLQPGCPTIICSHSRSWEFYAETVIPGNEHSFMSTRCDSYSALKAGYCDNNGRLVPMGYAVPKTAKGDYFLETAADKPYGMTNSYQEKPEKTS</sequence>
<organism evidence="7 8">
    <name type="scientific">Pseudolycoriella hygida</name>
    <dbReference type="NCBI Taxonomy" id="35572"/>
    <lineage>
        <taxon>Eukaryota</taxon>
        <taxon>Metazoa</taxon>
        <taxon>Ecdysozoa</taxon>
        <taxon>Arthropoda</taxon>
        <taxon>Hexapoda</taxon>
        <taxon>Insecta</taxon>
        <taxon>Pterygota</taxon>
        <taxon>Neoptera</taxon>
        <taxon>Endopterygota</taxon>
        <taxon>Diptera</taxon>
        <taxon>Nematocera</taxon>
        <taxon>Sciaroidea</taxon>
        <taxon>Sciaridae</taxon>
        <taxon>Pseudolycoriella</taxon>
    </lineage>
</organism>
<dbReference type="PRINTS" id="PR00821">
    <property type="entry name" value="TAGLIPASE"/>
</dbReference>
<evidence type="ECO:0000313" key="7">
    <source>
        <dbReference type="EMBL" id="KAJ6637481.1"/>
    </source>
</evidence>
<dbReference type="SUPFAM" id="SSF53474">
    <property type="entry name" value="alpha/beta-Hydrolases"/>
    <property type="match status" value="1"/>
</dbReference>
<dbReference type="PANTHER" id="PTHR11610">
    <property type="entry name" value="LIPASE"/>
    <property type="match status" value="1"/>
</dbReference>
<evidence type="ECO:0000313" key="8">
    <source>
        <dbReference type="Proteomes" id="UP001151699"/>
    </source>
</evidence>
<feature type="non-terminal residue" evidence="7">
    <location>
        <position position="1"/>
    </location>
</feature>
<evidence type="ECO:0000256" key="2">
    <source>
        <dbReference type="ARBA" id="ARBA00010701"/>
    </source>
</evidence>
<evidence type="ECO:0000256" key="1">
    <source>
        <dbReference type="ARBA" id="ARBA00004613"/>
    </source>
</evidence>
<dbReference type="Proteomes" id="UP001151699">
    <property type="component" value="Chromosome X"/>
</dbReference>
<dbReference type="PANTHER" id="PTHR11610:SF149">
    <property type="entry name" value="FI01450P-RELATED"/>
    <property type="match status" value="1"/>
</dbReference>
<name>A0A9Q0MT39_9DIPT</name>
<accession>A0A9Q0MT39</accession>
<dbReference type="GO" id="GO:0016042">
    <property type="term" value="P:lipid catabolic process"/>
    <property type="evidence" value="ECO:0007669"/>
    <property type="project" value="TreeGrafter"/>
</dbReference>
<feature type="non-terminal residue" evidence="7">
    <location>
        <position position="413"/>
    </location>
</feature>
<comment type="subcellular location">
    <subcellularLocation>
        <location evidence="1">Secreted</location>
    </subcellularLocation>
</comment>
<evidence type="ECO:0000256" key="5">
    <source>
        <dbReference type="RuleBase" id="RU004262"/>
    </source>
</evidence>
<dbReference type="Pfam" id="PF00151">
    <property type="entry name" value="Lipase"/>
    <property type="match status" value="1"/>
</dbReference>
<dbReference type="OrthoDB" id="199913at2759"/>
<evidence type="ECO:0000256" key="4">
    <source>
        <dbReference type="ARBA" id="ARBA00022729"/>
    </source>
</evidence>
<dbReference type="AlphaFoldDB" id="A0A9Q0MT39"/>
<dbReference type="GO" id="GO:0005615">
    <property type="term" value="C:extracellular space"/>
    <property type="evidence" value="ECO:0007669"/>
    <property type="project" value="TreeGrafter"/>
</dbReference>
<protein>
    <submittedName>
        <fullName evidence="7">Vitellogenin-3</fullName>
    </submittedName>
</protein>
<dbReference type="InterPro" id="IPR029058">
    <property type="entry name" value="AB_hydrolase_fold"/>
</dbReference>
<keyword evidence="4" id="KW-0732">Signal</keyword>
<evidence type="ECO:0000259" key="6">
    <source>
        <dbReference type="Pfam" id="PF00151"/>
    </source>
</evidence>
<dbReference type="InterPro" id="IPR000734">
    <property type="entry name" value="TAG_lipase"/>
</dbReference>
<dbReference type="EMBL" id="WJQU01000003">
    <property type="protein sequence ID" value="KAJ6637481.1"/>
    <property type="molecule type" value="Genomic_DNA"/>
</dbReference>
<comment type="caution">
    <text evidence="7">The sequence shown here is derived from an EMBL/GenBank/DDBJ whole genome shotgun (WGS) entry which is preliminary data.</text>
</comment>
<dbReference type="InterPro" id="IPR013818">
    <property type="entry name" value="Lipase"/>
</dbReference>
<dbReference type="Gene3D" id="3.40.50.1820">
    <property type="entry name" value="alpha/beta hydrolase"/>
    <property type="match status" value="1"/>
</dbReference>